<accession>A0A1I7V5L7</accession>
<organism evidence="1 2">
    <name type="scientific">Loa loa</name>
    <name type="common">Eye worm</name>
    <name type="synonym">Filaria loa</name>
    <dbReference type="NCBI Taxonomy" id="7209"/>
    <lineage>
        <taxon>Eukaryota</taxon>
        <taxon>Metazoa</taxon>
        <taxon>Ecdysozoa</taxon>
        <taxon>Nematoda</taxon>
        <taxon>Chromadorea</taxon>
        <taxon>Rhabditida</taxon>
        <taxon>Spirurina</taxon>
        <taxon>Spiruromorpha</taxon>
        <taxon>Filarioidea</taxon>
        <taxon>Onchocercidae</taxon>
        <taxon>Loa</taxon>
    </lineage>
</organism>
<sequence>MHKEVPTVHEKIPAAKAFDSDHSSLYLIGYTIAHNRLRATKKCTKSDPNHAPFTNTPISRMEKIVDDDNVGGFLN</sequence>
<reference evidence="1" key="1">
    <citation type="submission" date="2012-04" db="EMBL/GenBank/DDBJ databases">
        <title>The Genome Sequence of Loa loa.</title>
        <authorList>
            <consortium name="The Broad Institute Genome Sequencing Platform"/>
            <consortium name="Broad Institute Genome Sequencing Center for Infectious Disease"/>
            <person name="Nutman T.B."/>
            <person name="Fink D.L."/>
            <person name="Russ C."/>
            <person name="Young S."/>
            <person name="Zeng Q."/>
            <person name="Gargeya S."/>
            <person name="Alvarado L."/>
            <person name="Berlin A."/>
            <person name="Chapman S.B."/>
            <person name="Chen Z."/>
            <person name="Freedman E."/>
            <person name="Gellesch M."/>
            <person name="Goldberg J."/>
            <person name="Griggs A."/>
            <person name="Gujja S."/>
            <person name="Heilman E.R."/>
            <person name="Heiman D."/>
            <person name="Howarth C."/>
            <person name="Mehta T."/>
            <person name="Neiman D."/>
            <person name="Pearson M."/>
            <person name="Roberts A."/>
            <person name="Saif S."/>
            <person name="Shea T."/>
            <person name="Shenoy N."/>
            <person name="Sisk P."/>
            <person name="Stolte C."/>
            <person name="Sykes S."/>
            <person name="White J."/>
            <person name="Yandava C."/>
            <person name="Haas B."/>
            <person name="Henn M.R."/>
            <person name="Nusbaum C."/>
            <person name="Birren B."/>
        </authorList>
    </citation>
    <scope>NUCLEOTIDE SEQUENCE [LARGE SCALE GENOMIC DNA]</scope>
</reference>
<dbReference type="AlphaFoldDB" id="A0A1I7V5L7"/>
<protein>
    <submittedName>
        <fullName evidence="2">Retrovirus-related Pol polyprotein from transposon TNT 1-94</fullName>
    </submittedName>
</protein>
<reference evidence="2" key="2">
    <citation type="submission" date="2016-11" db="UniProtKB">
        <authorList>
            <consortium name="WormBaseParasite"/>
        </authorList>
    </citation>
    <scope>IDENTIFICATION</scope>
</reference>
<dbReference type="WBParaSite" id="EN70_10132">
    <property type="protein sequence ID" value="EN70_10132"/>
    <property type="gene ID" value="EN70_10132"/>
</dbReference>
<dbReference type="Proteomes" id="UP000095285">
    <property type="component" value="Unassembled WGS sequence"/>
</dbReference>
<keyword evidence="1" id="KW-1185">Reference proteome</keyword>
<evidence type="ECO:0000313" key="2">
    <source>
        <dbReference type="WBParaSite" id="EN70_10132"/>
    </source>
</evidence>
<evidence type="ECO:0000313" key="1">
    <source>
        <dbReference type="Proteomes" id="UP000095285"/>
    </source>
</evidence>
<name>A0A1I7V5L7_LOALO</name>
<proteinExistence type="predicted"/>